<dbReference type="SUPFAM" id="SSF51735">
    <property type="entry name" value="NAD(P)-binding Rossmann-fold domains"/>
    <property type="match status" value="1"/>
</dbReference>
<dbReference type="PANTHER" id="PTHR43639">
    <property type="entry name" value="OXIDOREDUCTASE, SHORT-CHAIN DEHYDROGENASE/REDUCTASE FAMILY (AFU_ORTHOLOGUE AFUA_5G02870)"/>
    <property type="match status" value="1"/>
</dbReference>
<comment type="caution">
    <text evidence="4">The sequence shown here is derived from an EMBL/GenBank/DDBJ whole genome shotgun (WGS) entry which is preliminary data.</text>
</comment>
<dbReference type="FunFam" id="3.40.50.720:FF:000084">
    <property type="entry name" value="Short-chain dehydrogenase reductase"/>
    <property type="match status" value="1"/>
</dbReference>
<dbReference type="NCBIfam" id="NF004777">
    <property type="entry name" value="PRK06123.1"/>
    <property type="match status" value="1"/>
</dbReference>
<organism evidence="4 5">
    <name type="scientific">Kitasatospora aureofaciens</name>
    <name type="common">Streptomyces aureofaciens</name>
    <dbReference type="NCBI Taxonomy" id="1894"/>
    <lineage>
        <taxon>Bacteria</taxon>
        <taxon>Bacillati</taxon>
        <taxon>Actinomycetota</taxon>
        <taxon>Actinomycetes</taxon>
        <taxon>Kitasatosporales</taxon>
        <taxon>Streptomycetaceae</taxon>
        <taxon>Kitasatospora</taxon>
    </lineage>
</organism>
<dbReference type="PROSITE" id="PS00061">
    <property type="entry name" value="ADH_SHORT"/>
    <property type="match status" value="1"/>
</dbReference>
<dbReference type="OrthoDB" id="20590at2"/>
<reference evidence="3" key="5">
    <citation type="submission" date="2020-09" db="EMBL/GenBank/DDBJ databases">
        <authorList>
            <person name="Sun Q."/>
            <person name="Ohkuma M."/>
        </authorList>
    </citation>
    <scope>NUCLEOTIDE SEQUENCE</scope>
    <source>
        <strain evidence="3">JCM 4434</strain>
    </source>
</reference>
<reference evidence="4" key="4">
    <citation type="submission" date="2016-08" db="EMBL/GenBank/DDBJ databases">
        <title>Sequencing, Assembly and Comparative Genomics of S. aureofaciens ATCC 10762.</title>
        <authorList>
            <person name="Gradnigo J.S."/>
            <person name="Johnson N."/>
            <person name="Somerville G.A."/>
        </authorList>
    </citation>
    <scope>NUCLEOTIDE SEQUENCE [LARGE SCALE GENOMIC DNA]</scope>
    <source>
        <strain evidence="4">ATCC 10762</strain>
    </source>
</reference>
<evidence type="ECO:0000313" key="3">
    <source>
        <dbReference type="EMBL" id="GGU67585.1"/>
    </source>
</evidence>
<dbReference type="PANTHER" id="PTHR43639:SF1">
    <property type="entry name" value="SHORT-CHAIN DEHYDROGENASE_REDUCTASE FAMILY PROTEIN"/>
    <property type="match status" value="1"/>
</dbReference>
<reference evidence="3" key="1">
    <citation type="journal article" date="2014" name="Int. J. Syst. Evol. Microbiol.">
        <title>Complete genome sequence of Corynebacterium casei LMG S-19264T (=DSM 44701T), isolated from a smear-ripened cheese.</title>
        <authorList>
            <consortium name="US DOE Joint Genome Institute (JGI-PGF)"/>
            <person name="Walter F."/>
            <person name="Albersmeier A."/>
            <person name="Kalinowski J."/>
            <person name="Ruckert C."/>
        </authorList>
    </citation>
    <scope>NUCLEOTIDE SEQUENCE</scope>
    <source>
        <strain evidence="3">JCM 4434</strain>
    </source>
</reference>
<dbReference type="InterPro" id="IPR020904">
    <property type="entry name" value="Sc_DH/Rdtase_CS"/>
</dbReference>
<keyword evidence="2" id="KW-0560">Oxidoreductase</keyword>
<dbReference type="KEGG" id="kau:B6264_10410"/>
<dbReference type="AlphaFoldDB" id="A0A1E7N3G7"/>
<evidence type="ECO:0000256" key="2">
    <source>
        <dbReference type="ARBA" id="ARBA00023002"/>
    </source>
</evidence>
<dbReference type="Pfam" id="PF13561">
    <property type="entry name" value="adh_short_C2"/>
    <property type="match status" value="1"/>
</dbReference>
<dbReference type="RefSeq" id="WP_030289450.1">
    <property type="nucleotide sequence ID" value="NZ_BMUB01000003.1"/>
</dbReference>
<dbReference type="InterPro" id="IPR002347">
    <property type="entry name" value="SDR_fam"/>
</dbReference>
<reference evidence="5" key="3">
    <citation type="submission" date="2016-08" db="EMBL/GenBank/DDBJ databases">
        <title>Sequencing, assembly and comparative genomics of S. aureofaciens ATCC 10762.</title>
        <authorList>
            <person name="Gradnigo J.S."/>
            <person name="Johnson N."/>
            <person name="Somerville G.A."/>
        </authorList>
    </citation>
    <scope>NUCLEOTIDE SEQUENCE [LARGE SCALE GENOMIC DNA]</scope>
    <source>
        <strain evidence="5">ATCC 10762 / DSM 40127 / CCM 3239 / JCM 4008 / LMG 5968 / NBRC 12843 / NCIMB 8234 / A-377</strain>
    </source>
</reference>
<protein>
    <submittedName>
        <fullName evidence="4">NAD(P)-dependent oxidoreductase</fullName>
    </submittedName>
    <submittedName>
        <fullName evidence="3">Short-chain dehydrogenase</fullName>
    </submittedName>
</protein>
<evidence type="ECO:0000313" key="4">
    <source>
        <dbReference type="EMBL" id="OEV35214.1"/>
    </source>
</evidence>
<keyword evidence="5" id="KW-1185">Reference proteome</keyword>
<dbReference type="EMBL" id="BMUB01000003">
    <property type="protein sequence ID" value="GGU67585.1"/>
    <property type="molecule type" value="Genomic_DNA"/>
</dbReference>
<dbReference type="InterPro" id="IPR036291">
    <property type="entry name" value="NAD(P)-bd_dom_sf"/>
</dbReference>
<proteinExistence type="inferred from homology"/>
<accession>A0A1E7N3G7</accession>
<comment type="similarity">
    <text evidence="1">Belongs to the short-chain dehydrogenases/reductases (SDR) family.</text>
</comment>
<dbReference type="GO" id="GO:0016491">
    <property type="term" value="F:oxidoreductase activity"/>
    <property type="evidence" value="ECO:0007669"/>
    <property type="project" value="UniProtKB-KW"/>
</dbReference>
<accession>A0A8H9HIR1</accession>
<dbReference type="PRINTS" id="PR00081">
    <property type="entry name" value="GDHRDH"/>
</dbReference>
<dbReference type="CDD" id="cd05233">
    <property type="entry name" value="SDR_c"/>
    <property type="match status" value="1"/>
</dbReference>
<dbReference type="Proteomes" id="UP000610124">
    <property type="component" value="Unassembled WGS sequence"/>
</dbReference>
<dbReference type="PRINTS" id="PR00080">
    <property type="entry name" value="SDRFAMILY"/>
</dbReference>
<sequence>MSTTTTDEVLIVTGAGRGIGAATALLAARRGYRVCVNYRTDEASATAVVDAVRAAGGTAIAVRADVSRSADVERLFTTVDAELGPLTGLVNNAGTLERQCRLEEIDEDRLNRIWAANITGPFLCAAQAVRRMSTRHGGRGGAIVNVGSAASRIGSPNEYVDYAAAKGAVDSMTRGLALEVADEGIRVNCVRPGLIHTGIHALGGEPGRVDRVAPGLPMRRGGEPEEVAEAILFLLSPAASYTTGAFLEVSGGR</sequence>
<reference evidence="4 5" key="2">
    <citation type="submission" date="2014-07" db="EMBL/GenBank/DDBJ databases">
        <authorList>
            <person name="Zhang J.E."/>
            <person name="Yang H."/>
            <person name="Guo J."/>
            <person name="Deng Z."/>
            <person name="Luo H."/>
            <person name="Luo M."/>
            <person name="Zhao B."/>
        </authorList>
    </citation>
    <scope>NUCLEOTIDE SEQUENCE [LARGE SCALE GENOMIC DNA]</scope>
    <source>
        <strain evidence="4">ATCC 10762</strain>
        <strain evidence="5">ATCC 10762 / DSM 40127 / CCM 3239 / JCM 4008 / LMG 5968 / NBRC 12843 / NCIMB 8234 / A-377</strain>
    </source>
</reference>
<dbReference type="EMBL" id="JPRF03000037">
    <property type="protein sequence ID" value="OEV35214.1"/>
    <property type="molecule type" value="Genomic_DNA"/>
</dbReference>
<dbReference type="Gene3D" id="3.40.50.720">
    <property type="entry name" value="NAD(P)-binding Rossmann-like Domain"/>
    <property type="match status" value="1"/>
</dbReference>
<name>A0A1E7N3G7_KITAU</name>
<evidence type="ECO:0000313" key="5">
    <source>
        <dbReference type="Proteomes" id="UP000037395"/>
    </source>
</evidence>
<dbReference type="GeneID" id="97485009"/>
<gene>
    <name evidence="3" type="ORF">GCM10010502_18530</name>
    <name evidence="4" type="ORF">HS99_0033380</name>
</gene>
<dbReference type="Proteomes" id="UP000037395">
    <property type="component" value="Unassembled WGS sequence"/>
</dbReference>
<evidence type="ECO:0000256" key="1">
    <source>
        <dbReference type="ARBA" id="ARBA00006484"/>
    </source>
</evidence>